<dbReference type="InterPro" id="IPR007278">
    <property type="entry name" value="DUF397"/>
</dbReference>
<evidence type="ECO:0000313" key="3">
    <source>
        <dbReference type="Proteomes" id="UP001589870"/>
    </source>
</evidence>
<reference evidence="2 3" key="1">
    <citation type="submission" date="2024-09" db="EMBL/GenBank/DDBJ databases">
        <authorList>
            <person name="Sun Q."/>
            <person name="Mori K."/>
        </authorList>
    </citation>
    <scope>NUCLEOTIDE SEQUENCE [LARGE SCALE GENOMIC DNA]</scope>
    <source>
        <strain evidence="2 3">TBRC 1851</strain>
    </source>
</reference>
<dbReference type="Pfam" id="PF04149">
    <property type="entry name" value="DUF397"/>
    <property type="match status" value="1"/>
</dbReference>
<dbReference type="RefSeq" id="WP_394303678.1">
    <property type="nucleotide sequence ID" value="NZ_JBHMQT010000057.1"/>
</dbReference>
<protein>
    <submittedName>
        <fullName evidence="2">DUF397 domain-containing protein</fullName>
    </submittedName>
</protein>
<dbReference type="EMBL" id="JBHMQT010000057">
    <property type="protein sequence ID" value="MFC0865669.1"/>
    <property type="molecule type" value="Genomic_DNA"/>
</dbReference>
<keyword evidence="3" id="KW-1185">Reference proteome</keyword>
<dbReference type="Proteomes" id="UP001589870">
    <property type="component" value="Unassembled WGS sequence"/>
</dbReference>
<accession>A0ABV6UC15</accession>
<evidence type="ECO:0000313" key="2">
    <source>
        <dbReference type="EMBL" id="MFC0865669.1"/>
    </source>
</evidence>
<sequence length="78" mass="8377">MESDEMDDLYGRDLAGARFRRLCGGNQQEEEMESCVELAPIPGVADAFALRDSKNPAAGTLWFTGEELRAAGLATAAL</sequence>
<feature type="domain" description="DUF397" evidence="1">
    <location>
        <begin position="33"/>
        <end position="70"/>
    </location>
</feature>
<evidence type="ECO:0000259" key="1">
    <source>
        <dbReference type="Pfam" id="PF04149"/>
    </source>
</evidence>
<gene>
    <name evidence="2" type="ORF">ACFHYQ_25565</name>
</gene>
<comment type="caution">
    <text evidence="2">The sequence shown here is derived from an EMBL/GenBank/DDBJ whole genome shotgun (WGS) entry which is preliminary data.</text>
</comment>
<organism evidence="2 3">
    <name type="scientific">Sphaerimonospora cavernae</name>
    <dbReference type="NCBI Taxonomy" id="1740611"/>
    <lineage>
        <taxon>Bacteria</taxon>
        <taxon>Bacillati</taxon>
        <taxon>Actinomycetota</taxon>
        <taxon>Actinomycetes</taxon>
        <taxon>Streptosporangiales</taxon>
        <taxon>Streptosporangiaceae</taxon>
        <taxon>Sphaerimonospora</taxon>
    </lineage>
</organism>
<proteinExistence type="predicted"/>
<name>A0ABV6UC15_9ACTN</name>